<sequence length="138" mass="16157">MYLLDNNVISELKKIQSGKINIGVMNWIKDKPKHQLFTCDIVIMELYRGVLLKARKDPIQGKHLKDWFDNFVMPYFHDRILSIDHDVSLICANFHVPNPRAENDTWIASIAKHHDMILVTRNEKDFANFPITVINPFI</sequence>
<dbReference type="InterPro" id="IPR002716">
    <property type="entry name" value="PIN_dom"/>
</dbReference>
<evidence type="ECO:0000313" key="10">
    <source>
        <dbReference type="Proteomes" id="UP000092607"/>
    </source>
</evidence>
<evidence type="ECO:0000256" key="3">
    <source>
        <dbReference type="ARBA" id="ARBA00022722"/>
    </source>
</evidence>
<dbReference type="AlphaFoldDB" id="A0A1B8PV68"/>
<dbReference type="SUPFAM" id="SSF88723">
    <property type="entry name" value="PIN domain-like"/>
    <property type="match status" value="1"/>
</dbReference>
<comment type="caution">
    <text evidence="9">The sequence shown here is derived from an EMBL/GenBank/DDBJ whole genome shotgun (WGS) entry which is preliminary data.</text>
</comment>
<keyword evidence="3" id="KW-0540">Nuclease</keyword>
<keyword evidence="4" id="KW-0479">Metal-binding</keyword>
<dbReference type="OrthoDB" id="9804823at2"/>
<evidence type="ECO:0000256" key="4">
    <source>
        <dbReference type="ARBA" id="ARBA00022723"/>
    </source>
</evidence>
<dbReference type="RefSeq" id="WP_065256926.1">
    <property type="nucleotide sequence ID" value="NZ_JARDJM010000068.1"/>
</dbReference>
<comment type="cofactor">
    <cofactor evidence="1">
        <name>Mg(2+)</name>
        <dbReference type="ChEBI" id="CHEBI:18420"/>
    </cofactor>
</comment>
<dbReference type="GO" id="GO:0004518">
    <property type="term" value="F:nuclease activity"/>
    <property type="evidence" value="ECO:0007669"/>
    <property type="project" value="UniProtKB-KW"/>
</dbReference>
<dbReference type="Pfam" id="PF01850">
    <property type="entry name" value="PIN"/>
    <property type="match status" value="1"/>
</dbReference>
<dbReference type="CDD" id="cd18746">
    <property type="entry name" value="PIN_VapC4-5_FitB-like"/>
    <property type="match status" value="1"/>
</dbReference>
<dbReference type="PANTHER" id="PTHR33653:SF1">
    <property type="entry name" value="RIBONUCLEASE VAPC2"/>
    <property type="match status" value="1"/>
</dbReference>
<dbReference type="Proteomes" id="UP000092607">
    <property type="component" value="Unassembled WGS sequence"/>
</dbReference>
<evidence type="ECO:0000313" key="9">
    <source>
        <dbReference type="EMBL" id="OBX59212.1"/>
    </source>
</evidence>
<reference evidence="9 10" key="1">
    <citation type="submission" date="2016-06" db="EMBL/GenBank/DDBJ databases">
        <title>Draft genome of Moraxella lacunata CCUG 57757A.</title>
        <authorList>
            <person name="Salva-Serra F."/>
            <person name="Engstrom-Jakobsson H."/>
            <person name="Thorell K."/>
            <person name="Gonzales-Siles L."/>
            <person name="Karlsson R."/>
            <person name="Boulund F."/>
            <person name="Engstrand L."/>
            <person name="Kristiansson E."/>
            <person name="Moore E."/>
        </authorList>
    </citation>
    <scope>NUCLEOTIDE SEQUENCE [LARGE SCALE GENOMIC DNA]</scope>
    <source>
        <strain evidence="9 10">CCUG 57757A</strain>
    </source>
</reference>
<dbReference type="Gene3D" id="3.40.50.1010">
    <property type="entry name" value="5'-nuclease"/>
    <property type="match status" value="1"/>
</dbReference>
<evidence type="ECO:0000256" key="7">
    <source>
        <dbReference type="ARBA" id="ARBA00038093"/>
    </source>
</evidence>
<dbReference type="InterPro" id="IPR050556">
    <property type="entry name" value="Type_II_TA_system_RNase"/>
</dbReference>
<accession>A0A1B8PV68</accession>
<evidence type="ECO:0000259" key="8">
    <source>
        <dbReference type="Pfam" id="PF01850"/>
    </source>
</evidence>
<evidence type="ECO:0000256" key="1">
    <source>
        <dbReference type="ARBA" id="ARBA00001946"/>
    </source>
</evidence>
<evidence type="ECO:0000256" key="5">
    <source>
        <dbReference type="ARBA" id="ARBA00022801"/>
    </source>
</evidence>
<feature type="domain" description="PIN" evidence="8">
    <location>
        <begin position="2"/>
        <end position="128"/>
    </location>
</feature>
<protein>
    <recommendedName>
        <fullName evidence="8">PIN domain-containing protein</fullName>
    </recommendedName>
</protein>
<dbReference type="InterPro" id="IPR029060">
    <property type="entry name" value="PIN-like_dom_sf"/>
</dbReference>
<evidence type="ECO:0000256" key="6">
    <source>
        <dbReference type="ARBA" id="ARBA00022842"/>
    </source>
</evidence>
<dbReference type="GO" id="GO:0016787">
    <property type="term" value="F:hydrolase activity"/>
    <property type="evidence" value="ECO:0007669"/>
    <property type="project" value="UniProtKB-KW"/>
</dbReference>
<evidence type="ECO:0000256" key="2">
    <source>
        <dbReference type="ARBA" id="ARBA00022649"/>
    </source>
</evidence>
<organism evidence="9 10">
    <name type="scientific">Moraxella lacunata</name>
    <dbReference type="NCBI Taxonomy" id="477"/>
    <lineage>
        <taxon>Bacteria</taxon>
        <taxon>Pseudomonadati</taxon>
        <taxon>Pseudomonadota</taxon>
        <taxon>Gammaproteobacteria</taxon>
        <taxon>Moraxellales</taxon>
        <taxon>Moraxellaceae</taxon>
        <taxon>Moraxella</taxon>
    </lineage>
</organism>
<dbReference type="EMBL" id="LZMS01000116">
    <property type="protein sequence ID" value="OBX59212.1"/>
    <property type="molecule type" value="Genomic_DNA"/>
</dbReference>
<proteinExistence type="inferred from homology"/>
<dbReference type="GO" id="GO:0046872">
    <property type="term" value="F:metal ion binding"/>
    <property type="evidence" value="ECO:0007669"/>
    <property type="project" value="UniProtKB-KW"/>
</dbReference>
<comment type="similarity">
    <text evidence="7">Belongs to the PINc/VapC protein family.</text>
</comment>
<dbReference type="PANTHER" id="PTHR33653">
    <property type="entry name" value="RIBONUCLEASE VAPC2"/>
    <property type="match status" value="1"/>
</dbReference>
<name>A0A1B8PV68_MORLA</name>
<keyword evidence="2" id="KW-1277">Toxin-antitoxin system</keyword>
<keyword evidence="6" id="KW-0460">Magnesium</keyword>
<keyword evidence="5" id="KW-0378">Hydrolase</keyword>
<gene>
    <name evidence="9" type="ORF">A9309_01040</name>
</gene>